<keyword evidence="2" id="KW-1185">Reference proteome</keyword>
<proteinExistence type="predicted"/>
<organism evidence="1 2">
    <name type="scientific">Dryococelus australis</name>
    <dbReference type="NCBI Taxonomy" id="614101"/>
    <lineage>
        <taxon>Eukaryota</taxon>
        <taxon>Metazoa</taxon>
        <taxon>Ecdysozoa</taxon>
        <taxon>Arthropoda</taxon>
        <taxon>Hexapoda</taxon>
        <taxon>Insecta</taxon>
        <taxon>Pterygota</taxon>
        <taxon>Neoptera</taxon>
        <taxon>Polyneoptera</taxon>
        <taxon>Phasmatodea</taxon>
        <taxon>Verophasmatodea</taxon>
        <taxon>Anareolatae</taxon>
        <taxon>Phasmatidae</taxon>
        <taxon>Eurycanthinae</taxon>
        <taxon>Dryococelus</taxon>
    </lineage>
</organism>
<accession>A0ABQ9G0K8</accession>
<reference evidence="1 2" key="1">
    <citation type="submission" date="2023-02" db="EMBL/GenBank/DDBJ databases">
        <title>LHISI_Scaffold_Assembly.</title>
        <authorList>
            <person name="Stuart O.P."/>
            <person name="Cleave R."/>
            <person name="Magrath M.J.L."/>
            <person name="Mikheyev A.S."/>
        </authorList>
    </citation>
    <scope>NUCLEOTIDE SEQUENCE [LARGE SCALE GENOMIC DNA]</scope>
    <source>
        <strain evidence="1">Daus_M_001</strain>
        <tissue evidence="1">Leg muscle</tissue>
    </source>
</reference>
<dbReference type="Proteomes" id="UP001159363">
    <property type="component" value="Chromosome 16"/>
</dbReference>
<dbReference type="EMBL" id="JARBHB010000017">
    <property type="protein sequence ID" value="KAJ8866016.1"/>
    <property type="molecule type" value="Genomic_DNA"/>
</dbReference>
<protein>
    <submittedName>
        <fullName evidence="1">Uncharacterized protein</fullName>
    </submittedName>
</protein>
<sequence length="366" mass="41039">MPGRARSTDMTRYCARAFEVMLVNKRLGREKKKMTAGGRLVSRCKLHREQGLGKDWEGIGHGLCEGLIQAFAWSDFGKPWETEIRMAGPGIEPRPSRMRVQCVIGCSRLLSSHHGDPGSIPGRATPDFRMWESCRTMPLVGGAFSGISRFPRPLIPALLHTKSQSPSSALKTSMLRTVQIYSLARSLAHAIPYVSRQLHATGTRPRADPKLNPRQMLDFVWGSSGGVRKCLFHFTILIVLMWKDESVFGTRKSFPTSCLEYSSEFPGFPSSGVEDAENPRPSRLLLTVLYANESKGAVVAERLARLPPTKARSRFNLRPGHSGFFRMWESCRTMPLIGGFSRGSPVFPRSFLPALLHNHRLSRRRY</sequence>
<comment type="caution">
    <text evidence="1">The sequence shown here is derived from an EMBL/GenBank/DDBJ whole genome shotgun (WGS) entry which is preliminary data.</text>
</comment>
<gene>
    <name evidence="1" type="ORF">PR048_033540</name>
</gene>
<name>A0ABQ9G0K8_9NEOP</name>
<evidence type="ECO:0000313" key="2">
    <source>
        <dbReference type="Proteomes" id="UP001159363"/>
    </source>
</evidence>
<evidence type="ECO:0000313" key="1">
    <source>
        <dbReference type="EMBL" id="KAJ8866016.1"/>
    </source>
</evidence>